<dbReference type="Proteomes" id="UP000263956">
    <property type="component" value="Segment"/>
</dbReference>
<dbReference type="SUPFAM" id="SSF51294">
    <property type="entry name" value="Hedgehog/intein (Hint) domain"/>
    <property type="match status" value="1"/>
</dbReference>
<reference evidence="3 4" key="1">
    <citation type="submission" date="2018-07" db="EMBL/GenBank/DDBJ databases">
        <authorList>
            <person name="Ambarian M."/>
            <person name="Chen H."/>
            <person name="Alkhars H."/>
            <person name="Bruner M."/>
            <person name="Warner M.H."/>
            <person name="Garlena R.A."/>
            <person name="Russell D.A."/>
            <person name="Pope W.H."/>
            <person name="Jacobs-Sera D."/>
            <person name="Hatfull G.F."/>
        </authorList>
    </citation>
    <scope>NUCLEOTIDE SEQUENCE [LARGE SCALE GENOMIC DNA]</scope>
</reference>
<dbReference type="GO" id="GO:0016539">
    <property type="term" value="P:intein-mediated protein splicing"/>
    <property type="evidence" value="ECO:0007669"/>
    <property type="project" value="InterPro"/>
</dbReference>
<gene>
    <name evidence="3" type="primary">15</name>
    <name evidence="3" type="ORF">SEA_ANGELICAGE_15</name>
</gene>
<protein>
    <submittedName>
        <fullName evidence="3">MuF-like minor capsid protein</fullName>
    </submittedName>
</protein>
<evidence type="ECO:0000259" key="2">
    <source>
        <dbReference type="Pfam" id="PF04233"/>
    </source>
</evidence>
<dbReference type="KEGG" id="vg:65115616"/>
<accession>A0A385DTK9</accession>
<keyword evidence="4" id="KW-1185">Reference proteome</keyword>
<dbReference type="EMBL" id="MH651166">
    <property type="protein sequence ID" value="AXQ62803.1"/>
    <property type="molecule type" value="Genomic_DNA"/>
</dbReference>
<dbReference type="InterPro" id="IPR006528">
    <property type="entry name" value="Phage_head_morphogenesis_dom"/>
</dbReference>
<sequence length="1083" mass="119982">MARAVARRRAEHQQLLRRAERGIDAAVLAAMDAWLTAVRFALVDELVPRRIVADAEYAVDAAVQRTWGVWQNQLENQVLPTVSVAFGDAFQQVRRADPQGAFAHQQQYLAEVSDRLRIWPAGAFEDIRPELLESLSDAVTIDEMTERVGRVLNIDAKSRKLRAQINDVEAQLADPDLDPADRPALTQWRRDLWEQHDESLNEWQWKARRIARTESHGAVSAGQLAAARVVEQQTGLRMWKRWLSTEDQRTRASHRVADGQTCPLDEPFRVGGFLLEHPADSISVAPHEVINCFVADTRVHAPGVQASMRSRYTGRMITVRMASGGVLTGTPNHPVLTERGWVGLGELHEGDQMVYARVSDRVGAWVDPEVERIPTTLGEVHDAFAQSDDSVRVLRGPVDFHGDVSDGEVDVVRADRELRDRIDATHREHVGDDTLERRHPVGHVLPCDRTASEFVVGAGHPAHGVVGGAGEPGALVGAGLPHAGVHGGGSVAGRDAILDEHAPDDVSADAVLDGEALFRHAAEVTVDQARSVEHVAALLRYARVAHEPMDIPRGDAEVFGDVLRGLTGGVSLDRVVAVEVVESWSGHVFTLQSESAMFLAEGYIARNCRCTMLVYDDDELQDEFDDQGGKGPVEPGAVRIGPDDADAADAAILQVAEREKRATPQVGQRGEDYGQQLPAQPLDVELTDERTPIPVPDLETASDQRLADYLIRTDERDGDPTLRDEVDAELSRRREAEAFEVQFGQPEYADDVIEVDDDDAWLDDPRFRDPGDDGTYESPDVEPDPDYDPDLSFDEWAAEPDEARLPDDAVPADPPLIPEPLDFDEGDEDWVALNEEWEWVRGALHETIAEGSTDYDLQELIEYVATLESARADLIAKAATVPDVDPIAAERAEYVELWGEAAAVAEFDPLHAPREETSEDRRRRALMEQADQLAEDRGISYEQALAEIQGLDPDQVRRREFVAEGKRQGLVSTSYASMLDELHNNLSFDWLLMCEDATNGQTLKPRSRDLGQFAADMLWKVNDNTARKHMSDEAALWFDQNGRITKADLGAMIEDGRWAFDAQAVLDLYATWPGRRLGGDYLA</sequence>
<dbReference type="InterPro" id="IPR006141">
    <property type="entry name" value="Intein_N"/>
</dbReference>
<dbReference type="Pfam" id="PF04233">
    <property type="entry name" value="Phage_Mu_F"/>
    <property type="match status" value="1"/>
</dbReference>
<evidence type="ECO:0000313" key="3">
    <source>
        <dbReference type="EMBL" id="AXQ62803.1"/>
    </source>
</evidence>
<proteinExistence type="predicted"/>
<dbReference type="PROSITE" id="PS50818">
    <property type="entry name" value="INTEIN_C_TER"/>
    <property type="match status" value="1"/>
</dbReference>
<feature type="region of interest" description="Disordered" evidence="1">
    <location>
        <begin position="742"/>
        <end position="793"/>
    </location>
</feature>
<evidence type="ECO:0000256" key="1">
    <source>
        <dbReference type="SAM" id="MobiDB-lite"/>
    </source>
</evidence>
<feature type="domain" description="Phage head morphogenesis" evidence="2">
    <location>
        <begin position="206"/>
        <end position="292"/>
    </location>
</feature>
<dbReference type="Gene3D" id="2.170.16.10">
    <property type="entry name" value="Hedgehog/Intein (Hint) domain"/>
    <property type="match status" value="1"/>
</dbReference>
<dbReference type="GeneID" id="65115616"/>
<feature type="compositionally biased region" description="Acidic residues" evidence="1">
    <location>
        <begin position="772"/>
        <end position="793"/>
    </location>
</feature>
<feature type="region of interest" description="Disordered" evidence="1">
    <location>
        <begin position="658"/>
        <end position="678"/>
    </location>
</feature>
<dbReference type="InterPro" id="IPR036844">
    <property type="entry name" value="Hint_dom_sf"/>
</dbReference>
<dbReference type="PROSITE" id="PS50817">
    <property type="entry name" value="INTEIN_N_TER"/>
    <property type="match status" value="1"/>
</dbReference>
<feature type="compositionally biased region" description="Acidic residues" evidence="1">
    <location>
        <begin position="748"/>
        <end position="762"/>
    </location>
</feature>
<dbReference type="CDD" id="cd00081">
    <property type="entry name" value="Hint"/>
    <property type="match status" value="1"/>
</dbReference>
<evidence type="ECO:0000313" key="4">
    <source>
        <dbReference type="Proteomes" id="UP000263956"/>
    </source>
</evidence>
<dbReference type="RefSeq" id="YP_010097908.1">
    <property type="nucleotide sequence ID" value="NC_055762.1"/>
</dbReference>
<dbReference type="InterPro" id="IPR030934">
    <property type="entry name" value="Intein_C"/>
</dbReference>
<name>A0A385DTK9_9CAUD</name>
<organism evidence="3 4">
    <name type="scientific">Gordonia phage Angelicage</name>
    <dbReference type="NCBI Taxonomy" id="2301695"/>
    <lineage>
        <taxon>Viruses</taxon>
        <taxon>Duplodnaviria</taxon>
        <taxon>Heunggongvirae</taxon>
        <taxon>Uroviricota</taxon>
        <taxon>Caudoviricetes</taxon>
        <taxon>Stackebrandtviridae</taxon>
        <taxon>Schenleyvirinae</taxon>
        <taxon>Vividuovirus</taxon>
        <taxon>Vividuovirus angelicage</taxon>
    </lineage>
</organism>